<dbReference type="EMBL" id="BMJS01000022">
    <property type="protein sequence ID" value="GGG01431.1"/>
    <property type="molecule type" value="Genomic_DNA"/>
</dbReference>
<feature type="domain" description="Class II aldolase/adducin N-terminal" evidence="2">
    <location>
        <begin position="10"/>
        <end position="188"/>
    </location>
</feature>
<dbReference type="AlphaFoldDB" id="A0A8J2Z5M6"/>
<name>A0A8J2Z5M6_9GAMM</name>
<dbReference type="Pfam" id="PF00596">
    <property type="entry name" value="Aldolase_II"/>
    <property type="match status" value="1"/>
</dbReference>
<dbReference type="NCBIfam" id="NF005451">
    <property type="entry name" value="PRK07044.1"/>
    <property type="match status" value="1"/>
</dbReference>
<dbReference type="InterPro" id="IPR001303">
    <property type="entry name" value="Aldolase_II/adducin_N"/>
</dbReference>
<evidence type="ECO:0000256" key="1">
    <source>
        <dbReference type="ARBA" id="ARBA00037961"/>
    </source>
</evidence>
<evidence type="ECO:0000313" key="3">
    <source>
        <dbReference type="EMBL" id="GGG01431.1"/>
    </source>
</evidence>
<proteinExistence type="inferred from homology"/>
<dbReference type="SUPFAM" id="SSF53639">
    <property type="entry name" value="AraD/HMP-PK domain-like"/>
    <property type="match status" value="1"/>
</dbReference>
<comment type="similarity">
    <text evidence="1">Belongs to the aldolase class II family.</text>
</comment>
<reference evidence="3" key="1">
    <citation type="journal article" date="2014" name="Int. J. Syst. Evol. Microbiol.">
        <title>Complete genome sequence of Corynebacterium casei LMG S-19264T (=DSM 44701T), isolated from a smear-ripened cheese.</title>
        <authorList>
            <consortium name="US DOE Joint Genome Institute (JGI-PGF)"/>
            <person name="Walter F."/>
            <person name="Albersmeier A."/>
            <person name="Kalinowski J."/>
            <person name="Ruckert C."/>
        </authorList>
    </citation>
    <scope>NUCLEOTIDE SEQUENCE</scope>
    <source>
        <strain evidence="3">CGMCC 1.15758</strain>
    </source>
</reference>
<dbReference type="InterPro" id="IPR051017">
    <property type="entry name" value="Aldolase-II_Adducin_sf"/>
</dbReference>
<accession>A0A8J2Z5M6</accession>
<dbReference type="Gene3D" id="3.40.225.10">
    <property type="entry name" value="Class II aldolase/adducin N-terminal domain"/>
    <property type="match status" value="1"/>
</dbReference>
<dbReference type="SMART" id="SM01007">
    <property type="entry name" value="Aldolase_II"/>
    <property type="match status" value="1"/>
</dbReference>
<organism evidence="3 4">
    <name type="scientific">Cysteiniphilum litorale</name>
    <dbReference type="NCBI Taxonomy" id="2056700"/>
    <lineage>
        <taxon>Bacteria</taxon>
        <taxon>Pseudomonadati</taxon>
        <taxon>Pseudomonadota</taxon>
        <taxon>Gammaproteobacteria</taxon>
        <taxon>Thiotrichales</taxon>
        <taxon>Fastidiosibacteraceae</taxon>
        <taxon>Cysteiniphilum</taxon>
    </lineage>
</organism>
<dbReference type="InterPro" id="IPR036409">
    <property type="entry name" value="Aldolase_II/adducin_N_sf"/>
</dbReference>
<dbReference type="PANTHER" id="PTHR10672">
    <property type="entry name" value="ADDUCIN"/>
    <property type="match status" value="1"/>
</dbReference>
<dbReference type="GO" id="GO:0005856">
    <property type="term" value="C:cytoskeleton"/>
    <property type="evidence" value="ECO:0007669"/>
    <property type="project" value="TreeGrafter"/>
</dbReference>
<sequence length="236" mass="26864">MTDLEQQLREDLAASHHVVYHYGWDDLLATHLSVRIPQSNAVLITPHNVPFEEVSAENLVKVDLNGRVLSQNSYTVMPQAFNIHAEIYKASSSIHSAMHTHSTYGVAVSSLKSGLLFCNQQALRFYNDVAYHDYNGLALANEGHEIVQSLQDKKVMILRNHGLLTTGKTIYEALYLLYYLEKVCELQIKLQSVNDSLIELDESVCLKTKAQFERILTPEKEFAVLKRRVQYLSQNK</sequence>
<dbReference type="PANTHER" id="PTHR10672:SF3">
    <property type="entry name" value="PROTEIN HU-LI TAI SHAO"/>
    <property type="match status" value="1"/>
</dbReference>
<gene>
    <name evidence="3" type="ORF">GCM10010995_18620</name>
</gene>
<dbReference type="GO" id="GO:0005996">
    <property type="term" value="P:monosaccharide metabolic process"/>
    <property type="evidence" value="ECO:0007669"/>
    <property type="project" value="UniProtKB-ARBA"/>
</dbReference>
<evidence type="ECO:0000259" key="2">
    <source>
        <dbReference type="SMART" id="SM01007"/>
    </source>
</evidence>
<keyword evidence="4" id="KW-1185">Reference proteome</keyword>
<protein>
    <submittedName>
        <fullName evidence="3">Aldolase</fullName>
    </submittedName>
</protein>
<dbReference type="GO" id="GO:0051015">
    <property type="term" value="F:actin filament binding"/>
    <property type="evidence" value="ECO:0007669"/>
    <property type="project" value="TreeGrafter"/>
</dbReference>
<comment type="caution">
    <text evidence="3">The sequence shown here is derived from an EMBL/GenBank/DDBJ whole genome shotgun (WGS) entry which is preliminary data.</text>
</comment>
<evidence type="ECO:0000313" key="4">
    <source>
        <dbReference type="Proteomes" id="UP000636949"/>
    </source>
</evidence>
<dbReference type="Proteomes" id="UP000636949">
    <property type="component" value="Unassembled WGS sequence"/>
</dbReference>
<reference evidence="3" key="2">
    <citation type="submission" date="2020-09" db="EMBL/GenBank/DDBJ databases">
        <authorList>
            <person name="Sun Q."/>
            <person name="Zhou Y."/>
        </authorList>
    </citation>
    <scope>NUCLEOTIDE SEQUENCE</scope>
    <source>
        <strain evidence="3">CGMCC 1.15758</strain>
    </source>
</reference>